<dbReference type="Pfam" id="PF13376">
    <property type="entry name" value="OmdA"/>
    <property type="match status" value="1"/>
</dbReference>
<proteinExistence type="predicted"/>
<dbReference type="Proteomes" id="UP000293583">
    <property type="component" value="Unassembled WGS sequence"/>
</dbReference>
<dbReference type="Gene3D" id="3.40.5.90">
    <property type="entry name" value="CDGSH iron-sulfur domain, mitoNEET-type"/>
    <property type="match status" value="1"/>
</dbReference>
<dbReference type="PIRSF" id="PIRSF021308">
    <property type="entry name" value="UCP021308"/>
    <property type="match status" value="1"/>
</dbReference>
<reference evidence="2 3" key="1">
    <citation type="submission" date="2019-02" db="EMBL/GenBank/DDBJ databases">
        <title>Genome of a new Bacteroidetes strain.</title>
        <authorList>
            <person name="Pitt A."/>
        </authorList>
    </citation>
    <scope>NUCLEOTIDE SEQUENCE [LARGE SCALE GENOMIC DNA]</scope>
    <source>
        <strain evidence="2 3">103A-SOEBACH</strain>
    </source>
</reference>
<dbReference type="RefSeq" id="WP_130922358.1">
    <property type="nucleotide sequence ID" value="NZ_JBASYO010000010.1"/>
</dbReference>
<evidence type="ECO:0000313" key="3">
    <source>
        <dbReference type="Proteomes" id="UP000293583"/>
    </source>
</evidence>
<gene>
    <name evidence="2" type="ORF">EWU20_00910</name>
</gene>
<dbReference type="AlphaFoldDB" id="A0A4Q9BGC7"/>
<protein>
    <recommendedName>
        <fullName evidence="1">YdhG-like domain-containing protein</fullName>
    </recommendedName>
</protein>
<evidence type="ECO:0000313" key="2">
    <source>
        <dbReference type="EMBL" id="TBH75164.1"/>
    </source>
</evidence>
<sequence>MKDPNVDEFIQSADKWSAEMAFLRRILLDCLMVETYKWRTPVYMVGTKNIIAISSLKDHCALNFFNGALLQDEENMLIKPGEHTQLGRWMKFNSVEQILAKEELIKAYILEAIEVEKMGLKMEKSTEIPHPEELTAIFDKKPALKTAFDKLTLGRQRAYLRFFTDGKQSETRTSRIEKNEKYILKGIGLTDCICGLTKRKPSCDGSHRAIENFKR</sequence>
<evidence type="ECO:0000259" key="1">
    <source>
        <dbReference type="Pfam" id="PF08818"/>
    </source>
</evidence>
<dbReference type="InterPro" id="IPR016786">
    <property type="entry name" value="YdeI_bac"/>
</dbReference>
<organism evidence="2 3">
    <name type="scientific">Aquirufa antheringensis</name>
    <dbReference type="NCBI Taxonomy" id="2516559"/>
    <lineage>
        <taxon>Bacteria</taxon>
        <taxon>Pseudomonadati</taxon>
        <taxon>Bacteroidota</taxon>
        <taxon>Cytophagia</taxon>
        <taxon>Cytophagales</taxon>
        <taxon>Flectobacillaceae</taxon>
        <taxon>Aquirufa</taxon>
    </lineage>
</organism>
<name>A0A4Q9BGC7_9BACT</name>
<dbReference type="Gene3D" id="3.90.1150.200">
    <property type="match status" value="1"/>
</dbReference>
<dbReference type="InterPro" id="IPR014922">
    <property type="entry name" value="YdhG-like"/>
</dbReference>
<dbReference type="SUPFAM" id="SSF159888">
    <property type="entry name" value="YdhG-like"/>
    <property type="match status" value="1"/>
</dbReference>
<feature type="domain" description="YdhG-like" evidence="1">
    <location>
        <begin position="16"/>
        <end position="113"/>
    </location>
</feature>
<dbReference type="InterPro" id="IPR042216">
    <property type="entry name" value="MitoNEET_CISD"/>
</dbReference>
<comment type="caution">
    <text evidence="2">The sequence shown here is derived from an EMBL/GenBank/DDBJ whole genome shotgun (WGS) entry which is preliminary data.</text>
</comment>
<accession>A0A4Q9BGC7</accession>
<dbReference type="EMBL" id="SEWY01000001">
    <property type="protein sequence ID" value="TBH75164.1"/>
    <property type="molecule type" value="Genomic_DNA"/>
</dbReference>
<dbReference type="OrthoDB" id="9800461at2"/>
<keyword evidence="3" id="KW-1185">Reference proteome</keyword>
<dbReference type="Pfam" id="PF08818">
    <property type="entry name" value="DUF1801"/>
    <property type="match status" value="1"/>
</dbReference>